<accession>A0AAV2EAR4</accession>
<organism evidence="2 3">
    <name type="scientific">Linum trigynum</name>
    <dbReference type="NCBI Taxonomy" id="586398"/>
    <lineage>
        <taxon>Eukaryota</taxon>
        <taxon>Viridiplantae</taxon>
        <taxon>Streptophyta</taxon>
        <taxon>Embryophyta</taxon>
        <taxon>Tracheophyta</taxon>
        <taxon>Spermatophyta</taxon>
        <taxon>Magnoliopsida</taxon>
        <taxon>eudicotyledons</taxon>
        <taxon>Gunneridae</taxon>
        <taxon>Pentapetalae</taxon>
        <taxon>rosids</taxon>
        <taxon>fabids</taxon>
        <taxon>Malpighiales</taxon>
        <taxon>Linaceae</taxon>
        <taxon>Linum</taxon>
    </lineage>
</organism>
<protein>
    <submittedName>
        <fullName evidence="2">Uncharacterized protein</fullName>
    </submittedName>
</protein>
<proteinExistence type="predicted"/>
<evidence type="ECO:0000313" key="3">
    <source>
        <dbReference type="Proteomes" id="UP001497516"/>
    </source>
</evidence>
<feature type="coiled-coil region" evidence="1">
    <location>
        <begin position="86"/>
        <end position="141"/>
    </location>
</feature>
<keyword evidence="1" id="KW-0175">Coiled coil</keyword>
<keyword evidence="3" id="KW-1185">Reference proteome</keyword>
<sequence length="143" mass="15963">MSGLKFLYVAELVFDTYKEGDIIKDVAANARHAKMVETIEANPEFTSLEVIEASIGEQNRGHVICFGGGLKPRDLKVPTSTSNAREAILEDELRRSDEQNDALEQTVTDLMDTVSSQAGELTDMKAEMQRLKQMVENSKNRQN</sequence>
<evidence type="ECO:0000313" key="2">
    <source>
        <dbReference type="EMBL" id="CAL1382980.1"/>
    </source>
</evidence>
<dbReference type="PANTHER" id="PTHR33499">
    <property type="entry name" value="OS12G0282400 PROTEIN-RELATED"/>
    <property type="match status" value="1"/>
</dbReference>
<reference evidence="2 3" key="1">
    <citation type="submission" date="2024-04" db="EMBL/GenBank/DDBJ databases">
        <authorList>
            <person name="Fracassetti M."/>
        </authorList>
    </citation>
    <scope>NUCLEOTIDE SEQUENCE [LARGE SCALE GENOMIC DNA]</scope>
</reference>
<dbReference type="AlphaFoldDB" id="A0AAV2EAR4"/>
<name>A0AAV2EAR4_9ROSI</name>
<gene>
    <name evidence="2" type="ORF">LTRI10_LOCUS24276</name>
</gene>
<dbReference type="Proteomes" id="UP001497516">
    <property type="component" value="Chromosome 4"/>
</dbReference>
<evidence type="ECO:0000256" key="1">
    <source>
        <dbReference type="SAM" id="Coils"/>
    </source>
</evidence>
<dbReference type="PANTHER" id="PTHR33499:SF40">
    <property type="entry name" value="TRANSPOSASE-ASSOCIATED DOMAIN-CONTAINING PROTEIN"/>
    <property type="match status" value="1"/>
</dbReference>
<dbReference type="EMBL" id="OZ034817">
    <property type="protein sequence ID" value="CAL1382980.1"/>
    <property type="molecule type" value="Genomic_DNA"/>
</dbReference>